<keyword evidence="11" id="KW-0969">Cilium</keyword>
<reference evidence="19 20" key="1">
    <citation type="journal article" date="2010" name="Nature">
        <title>The Ectocarpus genome and the independent evolution of multicellularity in brown algae.</title>
        <authorList>
            <person name="Cock J.M."/>
            <person name="Sterck L."/>
            <person name="Rouze P."/>
            <person name="Scornet D."/>
            <person name="Allen A.E."/>
            <person name="Amoutzias G."/>
            <person name="Anthouard V."/>
            <person name="Artiguenave F."/>
            <person name="Aury J.M."/>
            <person name="Badger J.H."/>
            <person name="Beszteri B."/>
            <person name="Billiau K."/>
            <person name="Bonnet E."/>
            <person name="Bothwell J.H."/>
            <person name="Bowler C."/>
            <person name="Boyen C."/>
            <person name="Brownlee C."/>
            <person name="Carrano C.J."/>
            <person name="Charrier B."/>
            <person name="Cho G.Y."/>
            <person name="Coelho S.M."/>
            <person name="Collen J."/>
            <person name="Corre E."/>
            <person name="Da Silva C."/>
            <person name="Delage L."/>
            <person name="Delaroque N."/>
            <person name="Dittami S.M."/>
            <person name="Doulbeau S."/>
            <person name="Elias M."/>
            <person name="Farnham G."/>
            <person name="Gachon C.M."/>
            <person name="Gschloessl B."/>
            <person name="Heesch S."/>
            <person name="Jabbari K."/>
            <person name="Jubin C."/>
            <person name="Kawai H."/>
            <person name="Kimura K."/>
            <person name="Kloareg B."/>
            <person name="Kupper F.C."/>
            <person name="Lang D."/>
            <person name="Le Bail A."/>
            <person name="Leblanc C."/>
            <person name="Lerouge P."/>
            <person name="Lohr M."/>
            <person name="Lopez P.J."/>
            <person name="Martens C."/>
            <person name="Maumus F."/>
            <person name="Michel G."/>
            <person name="Miranda-Saavedra D."/>
            <person name="Morales J."/>
            <person name="Moreau H."/>
            <person name="Motomura T."/>
            <person name="Nagasato C."/>
            <person name="Napoli C.A."/>
            <person name="Nelson D.R."/>
            <person name="Nyvall-Collen P."/>
            <person name="Peters A.F."/>
            <person name="Pommier C."/>
            <person name="Potin P."/>
            <person name="Poulain J."/>
            <person name="Quesneville H."/>
            <person name="Read B."/>
            <person name="Rensing S.A."/>
            <person name="Ritter A."/>
            <person name="Rousvoal S."/>
            <person name="Samanta M."/>
            <person name="Samson G."/>
            <person name="Schroeder D.C."/>
            <person name="Segurens B."/>
            <person name="Strittmatter M."/>
            <person name="Tonon T."/>
            <person name="Tregear J.W."/>
            <person name="Valentin K."/>
            <person name="von Dassow P."/>
            <person name="Yamagishi T."/>
            <person name="Van de Peer Y."/>
            <person name="Wincker P."/>
        </authorList>
    </citation>
    <scope>NUCLEOTIDE SEQUENCE [LARGE SCALE GENOMIC DNA]</scope>
    <source>
        <strain evidence="20">Ec32 / CCAP1310/4</strain>
    </source>
</reference>
<keyword evidence="7" id="KW-0547">Nucleotide-binding</keyword>
<dbReference type="InterPro" id="IPR014756">
    <property type="entry name" value="Ig_E-set"/>
</dbReference>
<evidence type="ECO:0000256" key="14">
    <source>
        <dbReference type="ARBA" id="ARBA00023273"/>
    </source>
</evidence>
<dbReference type="Pfam" id="PF00630">
    <property type="entry name" value="Filamin"/>
    <property type="match status" value="1"/>
</dbReference>
<dbReference type="Pfam" id="PF18198">
    <property type="entry name" value="AAA_lid_11"/>
    <property type="match status" value="1"/>
</dbReference>
<dbReference type="Pfam" id="PF12775">
    <property type="entry name" value="AAA_7"/>
    <property type="match status" value="1"/>
</dbReference>
<dbReference type="Gene3D" id="1.20.920.20">
    <property type="match status" value="1"/>
</dbReference>
<dbReference type="SUPFAM" id="SSF52540">
    <property type="entry name" value="P-loop containing nucleoside triphosphate hydrolases"/>
    <property type="match status" value="4"/>
</dbReference>
<evidence type="ECO:0000256" key="3">
    <source>
        <dbReference type="ARBA" id="ARBA00022441"/>
    </source>
</evidence>
<dbReference type="FunFam" id="1.10.8.710:FF:000007">
    <property type="entry name" value="Putative dynein heavy chain"/>
    <property type="match status" value="1"/>
</dbReference>
<evidence type="ECO:0000256" key="17">
    <source>
        <dbReference type="SAM" id="MobiDB-lite"/>
    </source>
</evidence>
<dbReference type="CDD" id="cd00102">
    <property type="entry name" value="IPT"/>
    <property type="match status" value="1"/>
</dbReference>
<dbReference type="Gene3D" id="1.10.8.720">
    <property type="entry name" value="Region D6 of dynein motor"/>
    <property type="match status" value="1"/>
</dbReference>
<dbReference type="FunFam" id="3.40.50.300:FF:000738">
    <property type="entry name" value="Dynein heavy chain axonemal"/>
    <property type="match status" value="1"/>
</dbReference>
<dbReference type="InterPro" id="IPR041228">
    <property type="entry name" value="Dynein_C"/>
</dbReference>
<dbReference type="Gene3D" id="3.20.180.20">
    <property type="entry name" value="Dynein heavy chain, N-terminal domain 2"/>
    <property type="match status" value="1"/>
</dbReference>
<evidence type="ECO:0000256" key="15">
    <source>
        <dbReference type="PROSITE-ProRule" id="PRU00087"/>
    </source>
</evidence>
<feature type="region of interest" description="Disordered" evidence="17">
    <location>
        <begin position="3278"/>
        <end position="3299"/>
    </location>
</feature>
<dbReference type="eggNOG" id="KOG1230">
    <property type="taxonomic scope" value="Eukaryota"/>
</dbReference>
<dbReference type="Pfam" id="PF17857">
    <property type="entry name" value="AAA_lid_1"/>
    <property type="match status" value="1"/>
</dbReference>
<dbReference type="GO" id="GO:0008569">
    <property type="term" value="F:minus-end-directed microtubule motor activity"/>
    <property type="evidence" value="ECO:0007669"/>
    <property type="project" value="InterPro"/>
</dbReference>
<dbReference type="OMA" id="WAYLVND"/>
<feature type="region of interest" description="Disordered" evidence="17">
    <location>
        <begin position="1"/>
        <end position="27"/>
    </location>
</feature>
<dbReference type="Pfam" id="PF01833">
    <property type="entry name" value="TIG"/>
    <property type="match status" value="1"/>
</dbReference>
<sequence>MSQKLTWAPIREASGRQRDRPAGRSGHTITAMGPNVYMFGGLVEDASPAGPTDEMWLLTMSSTDAEWHSCSKKTGVRRSVFYVIISRILVVGGFQSSSARLSDVWLYSVVSRQWEEKATPPVQKATAFSSRGGHSACFMGSHLWVYGGYGGTLYSRKDLEDVCTLNLETWTWTKVSPKGRGPGRRSEHSAAAVDGTMFVIGGRSTTTEFKDMYALDTEADPPVWVEVEQGGMDVPRWSHAMYAVQSVPNWKIFVFGGVGGEITDTNRQGTFMNDVSIFDTGTERWIFPDIQGDPPLPRGDMQLEYYQQGGKLILYGGWANRWFSDGFTLDVGSIVGPPYAVMDIIPDNGPITGETLLDIHGIDFINTEDVKIRFSYRKLFIDVRGTFVSQTRLTCSTPNFTNTGIPPGTVDVRVCLAGESFTTTKAKFTFFPVTDANFSFMYGPSLLEEGVPGRETMFIIQARDGSNHDRQFGGDQFDVNIFFLMDENYDEDETGWSAQEDDNRSATGRDEHQRSRITVRRNEDCKDGTYVISWVPPAPGEYEISVDFQGTFGGVAGPVRGSPVAARFQKGQPAENNTMSGPAMIKETTADIKSLLQFATKAKEGIKRKIATGTDNSEVFKVVVSVQRQLILFHERKEGMQLLMDRSLAVLAHLRKEEIQVSEIEVQASRASSLMADLKQIVPDVELALGPLLKAQAPKLKTDVLEMESVLKARCDAVSVGEYTLWATGPETALDMLRAADEAFETEREKAKEVDALAQIFRVSDDLVKSRLLISQAGELFESFTLLWQEARTCIDTIKFSEAIVWNDLIPEGFEDTALALMSKVKKLPKRLHDTDAYQGLLAHVKNFMSVCPLVGSLKRSKLSRRHWEELISASKAEVPGFSVHDVEERLRLEDLMSLDLVSMAAEVESIAEKATKEAHQETSLMVLQSTWDRIEFSATTTTETDTPLISMTEEDLETLESDMLISQSMVASRYTYFKKESLEWQRSLSFVSDVMTMLNGIQQMWRYLEPLFIHSDEVKKELPLDTKRFEKIDGEVKATLMELWKVKKVKAACNKPGLVPKLEIVVVELEKCKKSLSEYLSGKKRLFPRFHFTSEADLLDILSNGNQPSKIMRHVNKLMLSTRTLVLESVPGNVSDRPRAIRFEAGVGDEIIDFEPAVLLEGKVENYLQAVLNCQRKTLGNTLKRSLNRYPNQARVEWLMDADPPGSVSKTDPAQIALLVAGINYVFEVEATLDRVQTGDNSALTGYHDLQVNQLNQLIELTRSELKRDDRQRIMSLITVDAHARDIVLMLIRENVTDKDDFQWASQLKQRYKGESGHPRDSKLPLATIDILDASFEYGFEFLGNGPRLVITPLTDRIYVTATQALHLKMGCAPAGPAGTGKTETTKDLAAGLGNCCYVFNCSPEMDYQSLGDIFKGLASSGAWGCFDEFNRLVPEVLSVCSLQFKAVTDGLKAHAVACADGNRDDHSPPSIVIEDDRVSLDPGCGVFITMNPGYLGRSELPEGLKVLFRPITVMVPDLVLICENMLMAEGFVQAKTLASKFHGLYSLLQELLSKQDHYDWGMRAVKSVLVVAGKLKRAEPDLPEDSLLMRALRDFNTPKIVHSDEAVFFGLLNDLFPSINPPRLVNDSLNACVREVCEDMNLWPDEAFVLKISQLDELLAIRHCNFVVGQAGAGKSSCWKVLKEARSRMDPSNKVKDVDINPKTMPTEELYGHISLATREWKDGVLSTVMRDLGAIPNEAPKWIVLDGDLDANWIESMNSVMDDNKVLTLASNERIPLRANMRMIFEIRDLKYATPATVSRAGILYISTVEGQQWHSLIASWVTGSGYSEEVKSQLSGLFELYVPRAVQLLSTQLKTSVECESTTAVSALLQLLEGFLKNSMLSDGSMVEHSFVFCTIWAFGSTLGVGDDGVDYRKTFSDWWRREFNKAVKLPSRDTIFDYFLSVENGECRFEPWTKHKIFKVIDFNSSKMKMNEVTVPTAETASATFWMEQRMAMGKAVMLVGPAGTGKTQLVMGALRSLMGKPGADYMMAKINMNFYTSASVLQSSMTASLQKKSGSNYGPPGSSKMFFFVDDLNLPALDAYNTQSAIALIRQHIDYGHWYAASKLVVQNISDCQYVAAMNPTAGSFQINPRLQRHFLVFAIGMPSPTSLLAIFETFLEGHLRQEKQGKRFQVGVVQVCASLIKGALSVHKEVSDNFRKTAANFHYEFNMRHLTNVFEGLLKAHPKNFVHGEQLVHLWLHESERVYGDRLVCRRDIDKFRSIMSSQAKKAFPQYNCTRFFMEPSTMSNAGGSGQPLIFNFSAEGEYSETLDAALAEYNAANAVMDLVLFDEACLHVARVSRVLQQAGGHAMLIGVGGSGKQSLAKLAVYMAELAPMTVVISKSYSLNDFKADLQAMFTKAGVKGQGVGFLFTDNQIVQERFLVYLNDLLSSGHVPDLYTKDEQLAISESLVEVVKAKGVAPEPSACWDHFIQQIRENLHVILCFSPMAPEFRNRARKFPALVSCTVIDWFQPWPKEALASVGTRFLAKSIYLDGDGVRAGVEQFMIHSFEGVNTMCTKFLAAEARHVYTTPKSYLELLKLFTSLLDRKHIEADAAIQRLEGGVLKLAESAEAVANLEENLKVMLASAEEKRAQADKMADQVRMEREGVGRETENANIEADKVAIIQNEVSRKQADAENDLAKAEPAVLAAMSALDTLDKSQLGQCKTMSVPPPGVVDIFIACMVLLATLSDNVVVSKQTGKVRDKDRTWDSVKKSLLGNINGFLEELKEFKGAVDDGSVPEINIREVRPFLDLEHFRVEVIEKRNSAAAGLCSWVLNIVQYYDIVRTVEPKRRALQEANDQLESANNELGEVRARLSQLEATLAILNAEYERAEGEKQEAQATYERGKTKIELARRLVSSLGGETERWATGVKTLREEKENLVGDVLVASAFLSYVGPFTKPFREQLVKEQWLPVMAKSVNNGPMPMSAAADPLRVLTNEAEIAKWNSQGLPADPVSSENGAIVDNCARWPLIIDPQLQGITWLKLKEASQNLQILRLGQNDLLRRLQEAMERGFSVIIENMGESIDPIVLPVVTRAFTRRGNRSVILLGDDEVEQHPDFRMFLHTKLSNPHYPPEVQAETTVVNFMVTPTGLEDQLLAVVIKTERPDLAAHRTALLHQQNQFKIRIRELEDDILLRLTESSGDVTEDRALVEGLEESKKLSKGITQKLAEMKVATEKIIFLSEEYRDVARRGSLLYFVITDLHKMNSLYVYSLNAFVAIFQCGIDLVNEEARGKKQGSVNNDGSAPRKKRQSRVQSFGWNQDLMRQSIELSEDQARKSVGGVGNFLRMEENDESPVARDTLLAKIPRLQARITLVVFNYVRRGLVEKDKLIVASLIALRILRHGDSGGRSATEAFISPQPSGDSVVYPQEARRILPEHTWRCFMGLERLGEENAVFQEIAAKFVMFAEEWVDWYESPCPEEDPLPGDFATAGEIQTLCILRVLRPDRITFALRKFVSKVLGENFVAQPPFSMRSVYEDSSASTPILFLLFPGMDPAAWVEGLGREMNISTTNEMLSNTSMGQGQESKAERTIKKFGQKGGWVMLQNVHLMQSWLPTLVLTLEGISGKVNETFRCFLSAEPPPLPTMQNMPEALLQSCLKVANEAPADLRSNLQRSWAMFDQEKLDSCTAAKEFRACLFGLCFFHSLVLGRRRFGQLGWSRSYGFAAGDLNICANILHSYWEAAVSADGRGAPWQELRYIFGEIMYGGHITDFFDRRVTTSYLEEIFDQGIFEGKPLAPGFAAPEPEGMDHHLYSVHIKNSLPEETPGMFGMPANAETGYLTNAADEIFAAFLRLETVGAGSTASRQHEEDDSSAASTATGGTVVPSFTTADSIRQRLLPSLPTSFDVNAIEAQARSLLDTDQGPYVVVAVQECSRMNVLLFELKRSLLELVKGMDGQLNMTQAMEDLQTALAKNEVPGRDLYSTCSWERHAWPSRKTLSSWLADLVERVGLLRRWTAKLSTLPNPLWLPGLFNPTAFLTALKQVTSRKLGLPLDKITVETRVTCMETSEETAAVGALPPQGALVNGFFIEGARWNRCGQADEDEEEMEDISARLRLIAERRAAEETVEEIVRSEGHLADSRPKDLMSWLPIVYVKAVPVVDAWTPTSVGYMRGERGLYDCPVYLTSNRGPHYVFLAGLRTVDPARKWVVAGVALVMQSDM</sequence>
<dbReference type="Gene3D" id="3.40.50.300">
    <property type="entry name" value="P-loop containing nucleotide triphosphate hydrolases"/>
    <property type="match status" value="5"/>
</dbReference>
<keyword evidence="10 16" id="KW-0175">Coiled coil</keyword>
<dbReference type="InterPro" id="IPR002909">
    <property type="entry name" value="IPT_dom"/>
</dbReference>
<feature type="coiled-coil region" evidence="16">
    <location>
        <begin position="2832"/>
        <end position="2894"/>
    </location>
</feature>
<dbReference type="FunFam" id="3.40.50.300:FF:000049">
    <property type="entry name" value="Dynein, axonemal, heavy chain 5"/>
    <property type="match status" value="1"/>
</dbReference>
<dbReference type="InterPro" id="IPR035699">
    <property type="entry name" value="AAA_6"/>
</dbReference>
<dbReference type="GO" id="GO:0007018">
    <property type="term" value="P:microtubule-based movement"/>
    <property type="evidence" value="ECO:0007669"/>
    <property type="project" value="InterPro"/>
</dbReference>
<evidence type="ECO:0000256" key="10">
    <source>
        <dbReference type="ARBA" id="ARBA00023054"/>
    </source>
</evidence>
<dbReference type="InterPro" id="IPR042222">
    <property type="entry name" value="Dynein_2_N"/>
</dbReference>
<keyword evidence="8" id="KW-0067">ATP-binding</keyword>
<dbReference type="InterPro" id="IPR042219">
    <property type="entry name" value="AAA_lid_11_sf"/>
</dbReference>
<evidence type="ECO:0000256" key="9">
    <source>
        <dbReference type="ARBA" id="ARBA00023017"/>
    </source>
</evidence>
<dbReference type="InterPro" id="IPR043157">
    <property type="entry name" value="Dynein_AAA1S"/>
</dbReference>
<dbReference type="EMBL" id="FN648486">
    <property type="protein sequence ID" value="CBJ25570.1"/>
    <property type="molecule type" value="Genomic_DNA"/>
</dbReference>
<dbReference type="SUPFAM" id="SSF50965">
    <property type="entry name" value="Galactose oxidase, central domain"/>
    <property type="match status" value="1"/>
</dbReference>
<feature type="domain" description="AAA+ ATPase" evidence="18">
    <location>
        <begin position="1369"/>
        <end position="1520"/>
    </location>
</feature>
<dbReference type="Pfam" id="PF24681">
    <property type="entry name" value="Kelch_KLHDC2_KLHL20_DRC7"/>
    <property type="match status" value="1"/>
</dbReference>
<dbReference type="FunFam" id="1.20.920.20:FF:000001">
    <property type="entry name" value="dynein heavy chain 2, axonemal"/>
    <property type="match status" value="1"/>
</dbReference>
<evidence type="ECO:0000256" key="5">
    <source>
        <dbReference type="ARBA" id="ARBA00022701"/>
    </source>
</evidence>
<evidence type="ECO:0000256" key="12">
    <source>
        <dbReference type="ARBA" id="ARBA00023175"/>
    </source>
</evidence>
<evidence type="ECO:0000256" key="7">
    <source>
        <dbReference type="ARBA" id="ARBA00022741"/>
    </source>
</evidence>
<dbReference type="Gene3D" id="6.10.140.1060">
    <property type="match status" value="1"/>
</dbReference>
<dbReference type="Proteomes" id="UP000002630">
    <property type="component" value="Linkage Group LG02"/>
</dbReference>
<dbReference type="GO" id="GO:0005524">
    <property type="term" value="F:ATP binding"/>
    <property type="evidence" value="ECO:0007669"/>
    <property type="project" value="UniProtKB-KW"/>
</dbReference>
<evidence type="ECO:0000256" key="2">
    <source>
        <dbReference type="ARBA" id="ARBA00008887"/>
    </source>
</evidence>
<dbReference type="FunFam" id="3.40.50.300:FF:002141">
    <property type="entry name" value="Dynein heavy chain"/>
    <property type="match status" value="1"/>
</dbReference>
<dbReference type="Gene3D" id="1.10.8.1220">
    <property type="match status" value="1"/>
</dbReference>
<dbReference type="Gene3D" id="1.10.8.710">
    <property type="match status" value="1"/>
</dbReference>
<dbReference type="PROSITE" id="PS50194">
    <property type="entry name" value="FILAMIN_REPEAT"/>
    <property type="match status" value="1"/>
</dbReference>
<dbReference type="InterPro" id="IPR013602">
    <property type="entry name" value="Dynein_heavy_linker"/>
</dbReference>
<dbReference type="InterPro" id="IPR041658">
    <property type="entry name" value="AAA_lid_11"/>
</dbReference>
<dbReference type="STRING" id="2880.D7FW50"/>
<dbReference type="GO" id="GO:0045505">
    <property type="term" value="F:dynein intermediate chain binding"/>
    <property type="evidence" value="ECO:0007669"/>
    <property type="project" value="InterPro"/>
</dbReference>
<comment type="similarity">
    <text evidence="2">Belongs to the dynein heavy chain family.</text>
</comment>
<dbReference type="InterPro" id="IPR017868">
    <property type="entry name" value="Filamin/ABP280_repeat-like"/>
</dbReference>
<dbReference type="Gene3D" id="1.20.920.30">
    <property type="match status" value="1"/>
</dbReference>
<keyword evidence="13" id="KW-0206">Cytoskeleton</keyword>
<keyword evidence="14" id="KW-0966">Cell projection</keyword>
<dbReference type="InterPro" id="IPR024317">
    <property type="entry name" value="Dynein_heavy_chain_D4_dom"/>
</dbReference>
<dbReference type="SMART" id="SM00382">
    <property type="entry name" value="AAA"/>
    <property type="match status" value="2"/>
</dbReference>
<dbReference type="Gene3D" id="3.10.490.20">
    <property type="match status" value="1"/>
</dbReference>
<evidence type="ECO:0000256" key="11">
    <source>
        <dbReference type="ARBA" id="ARBA00023069"/>
    </source>
</evidence>
<dbReference type="PANTHER" id="PTHR45703:SF8">
    <property type="entry name" value="DYNEINS HEAVY CHAIN"/>
    <property type="match status" value="1"/>
</dbReference>
<dbReference type="Gene3D" id="1.20.58.1120">
    <property type="match status" value="1"/>
</dbReference>
<dbReference type="OrthoDB" id="424310at2759"/>
<evidence type="ECO:0000313" key="20">
    <source>
        <dbReference type="Proteomes" id="UP000002630"/>
    </source>
</evidence>
<evidence type="ECO:0000256" key="8">
    <source>
        <dbReference type="ARBA" id="ARBA00022840"/>
    </source>
</evidence>
<evidence type="ECO:0000256" key="16">
    <source>
        <dbReference type="SAM" id="Coils"/>
    </source>
</evidence>
<feature type="compositionally biased region" description="Basic and acidic residues" evidence="17">
    <location>
        <begin position="501"/>
        <end position="515"/>
    </location>
</feature>
<keyword evidence="4" id="KW-0963">Cytoplasm</keyword>
<keyword evidence="9" id="KW-0243">Dynein</keyword>
<dbReference type="Pfam" id="PF18199">
    <property type="entry name" value="Dynein_C"/>
    <property type="match status" value="2"/>
</dbReference>
<dbReference type="Pfam" id="PF12780">
    <property type="entry name" value="AAA_8"/>
    <property type="match status" value="1"/>
</dbReference>
<dbReference type="InterPro" id="IPR027417">
    <property type="entry name" value="P-loop_NTPase"/>
</dbReference>
<protein>
    <submittedName>
        <fullName evidence="19">Dynein heavy chain</fullName>
    </submittedName>
</protein>
<dbReference type="InterPro" id="IPR042228">
    <property type="entry name" value="Dynein_linker_3"/>
</dbReference>
<dbReference type="InterPro" id="IPR015915">
    <property type="entry name" value="Kelch-typ_b-propeller"/>
</dbReference>
<dbReference type="GO" id="GO:0005930">
    <property type="term" value="C:axoneme"/>
    <property type="evidence" value="ECO:0007669"/>
    <property type="project" value="UniProtKB-SubCell"/>
</dbReference>
<dbReference type="Gene3D" id="2.60.40.10">
    <property type="entry name" value="Immunoglobulins"/>
    <property type="match status" value="2"/>
</dbReference>
<feature type="compositionally biased region" description="Basic and acidic residues" evidence="17">
    <location>
        <begin position="13"/>
        <end position="22"/>
    </location>
</feature>
<dbReference type="InterPro" id="IPR024743">
    <property type="entry name" value="Dynein_HC_stalk"/>
</dbReference>
<dbReference type="Gene3D" id="1.10.287.2620">
    <property type="match status" value="1"/>
</dbReference>
<evidence type="ECO:0000313" key="19">
    <source>
        <dbReference type="EMBL" id="CBJ25570.1"/>
    </source>
</evidence>
<comment type="subcellular location">
    <subcellularLocation>
        <location evidence="1">Cytoplasm</location>
        <location evidence="1">Cytoskeleton</location>
        <location evidence="1">Cilium axoneme</location>
    </subcellularLocation>
</comment>
<feature type="domain" description="AAA+ ATPase" evidence="18">
    <location>
        <begin position="1998"/>
        <end position="2147"/>
    </location>
</feature>
<name>D7FW50_ECTSI</name>
<dbReference type="Gene3D" id="1.10.472.130">
    <property type="match status" value="1"/>
</dbReference>
<proteinExistence type="inferred from homology"/>
<dbReference type="Gene3D" id="1.20.1270.280">
    <property type="match status" value="1"/>
</dbReference>
<dbReference type="Pfam" id="PF12774">
    <property type="entry name" value="AAA_6"/>
    <property type="match status" value="1"/>
</dbReference>
<dbReference type="InterPro" id="IPR004273">
    <property type="entry name" value="Dynein_heavy_D6_P-loop"/>
</dbReference>
<dbReference type="InterPro" id="IPR043160">
    <property type="entry name" value="Dynein_C_barrel"/>
</dbReference>
<accession>D7FW50</accession>
<dbReference type="Pfam" id="PF03028">
    <property type="entry name" value="Dynein_heavy"/>
    <property type="match status" value="1"/>
</dbReference>
<keyword evidence="20" id="KW-1185">Reference proteome</keyword>
<dbReference type="Pfam" id="PF08393">
    <property type="entry name" value="DHC_N2"/>
    <property type="match status" value="1"/>
</dbReference>
<feature type="region of interest" description="Disordered" evidence="17">
    <location>
        <begin position="493"/>
        <end position="515"/>
    </location>
</feature>
<dbReference type="Pfam" id="PF17852">
    <property type="entry name" value="Dynein_AAA_lid"/>
    <property type="match status" value="1"/>
</dbReference>
<keyword evidence="12" id="KW-0505">Motor protein</keyword>
<dbReference type="Pfam" id="PF12781">
    <property type="entry name" value="AAA_9"/>
    <property type="match status" value="1"/>
</dbReference>
<dbReference type="FunFam" id="3.40.50.300:FF:001275">
    <property type="entry name" value="Dynein heavy chain, putative"/>
    <property type="match status" value="1"/>
</dbReference>
<keyword evidence="5" id="KW-0493">Microtubule</keyword>
<evidence type="ECO:0000256" key="13">
    <source>
        <dbReference type="ARBA" id="ARBA00023212"/>
    </source>
</evidence>
<dbReference type="EMBL" id="FN649727">
    <property type="protein sequence ID" value="CBJ25570.1"/>
    <property type="molecule type" value="Genomic_DNA"/>
</dbReference>
<organism evidence="19 20">
    <name type="scientific">Ectocarpus siliculosus</name>
    <name type="common">Brown alga</name>
    <name type="synonym">Conferva siliculosa</name>
    <dbReference type="NCBI Taxonomy" id="2880"/>
    <lineage>
        <taxon>Eukaryota</taxon>
        <taxon>Sar</taxon>
        <taxon>Stramenopiles</taxon>
        <taxon>Ochrophyta</taxon>
        <taxon>PX clade</taxon>
        <taxon>Phaeophyceae</taxon>
        <taxon>Ectocarpales</taxon>
        <taxon>Ectocarpaceae</taxon>
        <taxon>Ectocarpus</taxon>
    </lineage>
</organism>
<dbReference type="GO" id="GO:0051959">
    <property type="term" value="F:dynein light intermediate chain binding"/>
    <property type="evidence" value="ECO:0007669"/>
    <property type="project" value="InterPro"/>
</dbReference>
<dbReference type="Pfam" id="PF12777">
    <property type="entry name" value="MT"/>
    <property type="match status" value="1"/>
</dbReference>
<keyword evidence="3" id="KW-0880">Kelch repeat</keyword>
<dbReference type="InterPro" id="IPR026983">
    <property type="entry name" value="DHC"/>
</dbReference>
<evidence type="ECO:0000256" key="6">
    <source>
        <dbReference type="ARBA" id="ARBA00022737"/>
    </source>
</evidence>
<feature type="coiled-coil region" evidence="16">
    <location>
        <begin position="2610"/>
        <end position="2648"/>
    </location>
</feature>
<dbReference type="InParanoid" id="D7FW50"/>
<dbReference type="SUPFAM" id="SSF81296">
    <property type="entry name" value="E set domains"/>
    <property type="match status" value="2"/>
</dbReference>
<dbReference type="PANTHER" id="PTHR45703">
    <property type="entry name" value="DYNEIN HEAVY CHAIN"/>
    <property type="match status" value="1"/>
</dbReference>
<dbReference type="Gene3D" id="1.20.140.100">
    <property type="entry name" value="Dynein heavy chain, N-terminal domain 2"/>
    <property type="match status" value="1"/>
</dbReference>
<keyword evidence="6" id="KW-0677">Repeat</keyword>
<evidence type="ECO:0000259" key="18">
    <source>
        <dbReference type="SMART" id="SM00382"/>
    </source>
</evidence>
<dbReference type="InterPro" id="IPR013783">
    <property type="entry name" value="Ig-like_fold"/>
</dbReference>
<dbReference type="InterPro" id="IPR003593">
    <property type="entry name" value="AAA+_ATPase"/>
</dbReference>
<dbReference type="InterPro" id="IPR041466">
    <property type="entry name" value="Dynein_AAA5_ext"/>
</dbReference>
<dbReference type="InterPro" id="IPR035706">
    <property type="entry name" value="AAA_9"/>
</dbReference>
<evidence type="ECO:0000256" key="1">
    <source>
        <dbReference type="ARBA" id="ARBA00004430"/>
    </source>
</evidence>
<evidence type="ECO:0000256" key="4">
    <source>
        <dbReference type="ARBA" id="ARBA00022490"/>
    </source>
</evidence>
<dbReference type="InterPro" id="IPR011043">
    <property type="entry name" value="Gal_Oxase/kelch_b-propeller"/>
</dbReference>
<dbReference type="Gene3D" id="2.120.10.80">
    <property type="entry name" value="Kelch-type beta propeller"/>
    <property type="match status" value="2"/>
</dbReference>
<dbReference type="eggNOG" id="KOG3595">
    <property type="taxonomic scope" value="Eukaryota"/>
</dbReference>
<gene>
    <name evidence="19" type="primary">DYHC1</name>
    <name evidence="19" type="ORF">Esi_0003_0234</name>
</gene>
<dbReference type="GO" id="GO:0005874">
    <property type="term" value="C:microtubule"/>
    <property type="evidence" value="ECO:0007669"/>
    <property type="project" value="UniProtKB-KW"/>
</dbReference>
<feature type="repeat" description="Filamin" evidence="15">
    <location>
        <begin position="431"/>
        <end position="568"/>
    </location>
</feature>
<dbReference type="GO" id="GO:0030286">
    <property type="term" value="C:dynein complex"/>
    <property type="evidence" value="ECO:0007669"/>
    <property type="project" value="UniProtKB-KW"/>
</dbReference>
<dbReference type="InterPro" id="IPR041589">
    <property type="entry name" value="DNAH3_AAA_lid_1"/>
</dbReference>